<dbReference type="Proteomes" id="UP001060215">
    <property type="component" value="Chromosome 7"/>
</dbReference>
<proteinExistence type="predicted"/>
<comment type="caution">
    <text evidence="1">The sequence shown here is derived from an EMBL/GenBank/DDBJ whole genome shotgun (WGS) entry which is preliminary data.</text>
</comment>
<name>A0ACC0H8L5_9ERIC</name>
<accession>A0ACC0H8L5</accession>
<protein>
    <submittedName>
        <fullName evidence="1">Protein SMAX1-LIKE 8</fullName>
    </submittedName>
</protein>
<organism evidence="1 2">
    <name type="scientific">Camellia lanceoleosa</name>
    <dbReference type="NCBI Taxonomy" id="1840588"/>
    <lineage>
        <taxon>Eukaryota</taxon>
        <taxon>Viridiplantae</taxon>
        <taxon>Streptophyta</taxon>
        <taxon>Embryophyta</taxon>
        <taxon>Tracheophyta</taxon>
        <taxon>Spermatophyta</taxon>
        <taxon>Magnoliopsida</taxon>
        <taxon>eudicotyledons</taxon>
        <taxon>Gunneridae</taxon>
        <taxon>Pentapetalae</taxon>
        <taxon>asterids</taxon>
        <taxon>Ericales</taxon>
        <taxon>Theaceae</taxon>
        <taxon>Camellia</taxon>
    </lineage>
</organism>
<keyword evidence="2" id="KW-1185">Reference proteome</keyword>
<evidence type="ECO:0000313" key="1">
    <source>
        <dbReference type="EMBL" id="KAI8009087.1"/>
    </source>
</evidence>
<reference evidence="1 2" key="1">
    <citation type="journal article" date="2022" name="Plant J.">
        <title>Chromosome-level genome of Camellia lanceoleosa provides a valuable resource for understanding genome evolution and self-incompatibility.</title>
        <authorList>
            <person name="Gong W."/>
            <person name="Xiao S."/>
            <person name="Wang L."/>
            <person name="Liao Z."/>
            <person name="Chang Y."/>
            <person name="Mo W."/>
            <person name="Hu G."/>
            <person name="Li W."/>
            <person name="Zhao G."/>
            <person name="Zhu H."/>
            <person name="Hu X."/>
            <person name="Ji K."/>
            <person name="Xiang X."/>
            <person name="Song Q."/>
            <person name="Yuan D."/>
            <person name="Jin S."/>
            <person name="Zhang L."/>
        </authorList>
    </citation>
    <scope>NUCLEOTIDE SEQUENCE [LARGE SCALE GENOMIC DNA]</scope>
    <source>
        <strain evidence="1">SQ_2022a</strain>
    </source>
</reference>
<evidence type="ECO:0000313" key="2">
    <source>
        <dbReference type="Proteomes" id="UP001060215"/>
    </source>
</evidence>
<sequence>MEFEIINENDDKETEQDKRRHLKGKKNWRGFGLRLVCVEKEISEFVEKGGSKEMIDLKLKEVSDLMEHCYCSGTGIVVNFGDLKVLIGDRDGVSIDAVNYVVSQLSNLVEVHGEKLWLIGAAGSYETYLKILA</sequence>
<gene>
    <name evidence="1" type="ORF">LOK49_LG07G02528</name>
</gene>
<dbReference type="EMBL" id="CM045764">
    <property type="protein sequence ID" value="KAI8009087.1"/>
    <property type="molecule type" value="Genomic_DNA"/>
</dbReference>